<dbReference type="Proteomes" id="UP000006051">
    <property type="component" value="Chromosome"/>
</dbReference>
<dbReference type="Gene3D" id="2.40.128.490">
    <property type="entry name" value="Uncharacterised protein PF14869, DUF4488"/>
    <property type="match status" value="1"/>
</dbReference>
<keyword evidence="4" id="KW-1185">Reference proteome</keyword>
<feature type="domain" description="DUF4488" evidence="2">
    <location>
        <begin position="36"/>
        <end position="148"/>
    </location>
</feature>
<evidence type="ECO:0000313" key="3">
    <source>
        <dbReference type="EMBL" id="AFL97159.1"/>
    </source>
</evidence>
<keyword evidence="1" id="KW-0732">Signal</keyword>
<feature type="chain" id="PRO_5003685485" description="DUF4488 domain-containing protein" evidence="1">
    <location>
        <begin position="25"/>
        <end position="175"/>
    </location>
</feature>
<accession>I3ZZM5</accession>
<sequence>MRKFNLSKKIALILFLCVTTLSFAQQKKHIAEQEGLAGFWVQMIPYDYQGDARIMRSGQNKIMNPDGTFYCFLTDNKGVQGISFYGNYNVTSDSTYVEHIVNSVNPKSVNTTSDLKYKFLTKDVLLISFKNNSFKNGKEISEIWFRAKQLNTPFLLPKQEETEAVLRKILSQSAK</sequence>
<dbReference type="HOGENOM" id="CLU_1531040_0_0_10"/>
<dbReference type="eggNOG" id="ENOG502ZE3Q">
    <property type="taxonomic scope" value="Bacteria"/>
</dbReference>
<dbReference type="EMBL" id="CP003283">
    <property type="protein sequence ID" value="AFL97159.1"/>
    <property type="molecule type" value="Genomic_DNA"/>
</dbReference>
<feature type="signal peptide" evidence="1">
    <location>
        <begin position="1"/>
        <end position="24"/>
    </location>
</feature>
<dbReference type="InterPro" id="IPR027991">
    <property type="entry name" value="DUF4488"/>
</dbReference>
<name>I3ZZM5_ORNRL</name>
<dbReference type="KEGG" id="orh:Ornrh_0967"/>
<proteinExistence type="predicted"/>
<protein>
    <recommendedName>
        <fullName evidence="2">DUF4488 domain-containing protein</fullName>
    </recommendedName>
</protein>
<dbReference type="AlphaFoldDB" id="I3ZZM5"/>
<evidence type="ECO:0000256" key="1">
    <source>
        <dbReference type="SAM" id="SignalP"/>
    </source>
</evidence>
<evidence type="ECO:0000313" key="4">
    <source>
        <dbReference type="Proteomes" id="UP000006051"/>
    </source>
</evidence>
<dbReference type="Pfam" id="PF14869">
    <property type="entry name" value="DUF4488"/>
    <property type="match status" value="1"/>
</dbReference>
<dbReference type="STRING" id="867902.Ornrh_0967"/>
<evidence type="ECO:0000259" key="2">
    <source>
        <dbReference type="Pfam" id="PF14869"/>
    </source>
</evidence>
<organism evidence="3 4">
    <name type="scientific">Ornithobacterium rhinotracheale (strain ATCC 51463 / DSM 15997 / CCUG 23171 / CIP 104009 / LMG 9086)</name>
    <dbReference type="NCBI Taxonomy" id="867902"/>
    <lineage>
        <taxon>Bacteria</taxon>
        <taxon>Pseudomonadati</taxon>
        <taxon>Bacteroidota</taxon>
        <taxon>Flavobacteriia</taxon>
        <taxon>Flavobacteriales</taxon>
        <taxon>Weeksellaceae</taxon>
        <taxon>Ornithobacterium</taxon>
    </lineage>
</organism>
<gene>
    <name evidence="3" type="ordered locus">Ornrh_0967</name>
</gene>
<reference evidence="3 4" key="1">
    <citation type="submission" date="2012-06" db="EMBL/GenBank/DDBJ databases">
        <title>The complete genome of Ornithobacterium rhinotracheale DSM 15997.</title>
        <authorList>
            <consortium name="US DOE Joint Genome Institute (JGI-PGF)"/>
            <person name="Lucas S."/>
            <person name="Copeland A."/>
            <person name="Lapidus A."/>
            <person name="Goodwin L."/>
            <person name="Pitluck S."/>
            <person name="Peters L."/>
            <person name="Mikhailova N."/>
            <person name="Teshima H."/>
            <person name="Kyrpides N."/>
            <person name="Mavromatis K."/>
            <person name="Pagani I."/>
            <person name="Ivanova N."/>
            <person name="Ovchinnikova G."/>
            <person name="Zeytun A."/>
            <person name="Detter J.C."/>
            <person name="Han C."/>
            <person name="Land M."/>
            <person name="Hauser L."/>
            <person name="Markowitz V."/>
            <person name="Cheng J.-F."/>
            <person name="Hugenholtz P."/>
            <person name="Woyke T."/>
            <person name="Wu D."/>
            <person name="Lang E."/>
            <person name="Kopitz M."/>
            <person name="Brambilla E."/>
            <person name="Klenk H.-P."/>
            <person name="Eisen J.A."/>
        </authorList>
    </citation>
    <scope>NUCLEOTIDE SEQUENCE [LARGE SCALE GENOMIC DNA]</scope>
    <source>
        <strain evidence="4">ATCC 51463 / DSM 15997 / CCUG 23171 / LMG 9086</strain>
    </source>
</reference>